<evidence type="ECO:0000256" key="4">
    <source>
        <dbReference type="ARBA" id="ARBA00023125"/>
    </source>
</evidence>
<keyword evidence="2" id="KW-0677">Repeat</keyword>
<protein>
    <recommendedName>
        <fullName evidence="8">WRKY domain-containing protein</fullName>
    </recommendedName>
</protein>
<accession>A0ABC8K751</accession>
<dbReference type="PROSITE" id="PS50811">
    <property type="entry name" value="WRKY"/>
    <property type="match status" value="1"/>
</dbReference>
<evidence type="ECO:0000313" key="9">
    <source>
        <dbReference type="EMBL" id="CAH8353355.1"/>
    </source>
</evidence>
<dbReference type="GO" id="GO:0003677">
    <property type="term" value="F:DNA binding"/>
    <property type="evidence" value="ECO:0007669"/>
    <property type="project" value="UniProtKB-KW"/>
</dbReference>
<dbReference type="GO" id="GO:0005634">
    <property type="term" value="C:nucleus"/>
    <property type="evidence" value="ECO:0007669"/>
    <property type="project" value="UniProtKB-SubCell"/>
</dbReference>
<evidence type="ECO:0000313" key="10">
    <source>
        <dbReference type="Proteomes" id="UP001642260"/>
    </source>
</evidence>
<keyword evidence="4" id="KW-0238">DNA-binding</keyword>
<proteinExistence type="predicted"/>
<evidence type="ECO:0000256" key="1">
    <source>
        <dbReference type="ARBA" id="ARBA00004123"/>
    </source>
</evidence>
<keyword evidence="5" id="KW-0804">Transcription</keyword>
<dbReference type="PANTHER" id="PTHR31221">
    <property type="entry name" value="WRKY TRANSCRIPTION FACTOR PROTEIN 1-RELATED"/>
    <property type="match status" value="1"/>
</dbReference>
<evidence type="ECO:0000256" key="2">
    <source>
        <dbReference type="ARBA" id="ARBA00022737"/>
    </source>
</evidence>
<comment type="subcellular location">
    <subcellularLocation>
        <location evidence="1">Nucleus</location>
    </subcellularLocation>
</comment>
<dbReference type="EMBL" id="CAKOAT010180711">
    <property type="protein sequence ID" value="CAH8353355.1"/>
    <property type="molecule type" value="Genomic_DNA"/>
</dbReference>
<sequence>MSYWDDNSMEMISSWNSPEMSDCDETSLQDSAHRHCCSLQIRSLTLFHRKYEVSNMFGAKRTRKDERVILRMECEEDNPDDGFQWRKYGRKTVSGNSNPRSYYKCTFAGCKVKKHVERGADDVNLLVTTYDGKHNHPTPTGRSSTRSGPRNRSGFSVSQRFRGLPSSSPACQYCTSSLKPQLYMTGHSKLPSFPVYHNHARLYRGVQWDQ</sequence>
<dbReference type="AlphaFoldDB" id="A0ABC8K751"/>
<organism evidence="9 10">
    <name type="scientific">Eruca vesicaria subsp. sativa</name>
    <name type="common">Garden rocket</name>
    <name type="synonym">Eruca sativa</name>
    <dbReference type="NCBI Taxonomy" id="29727"/>
    <lineage>
        <taxon>Eukaryota</taxon>
        <taxon>Viridiplantae</taxon>
        <taxon>Streptophyta</taxon>
        <taxon>Embryophyta</taxon>
        <taxon>Tracheophyta</taxon>
        <taxon>Spermatophyta</taxon>
        <taxon>Magnoliopsida</taxon>
        <taxon>eudicotyledons</taxon>
        <taxon>Gunneridae</taxon>
        <taxon>Pentapetalae</taxon>
        <taxon>rosids</taxon>
        <taxon>malvids</taxon>
        <taxon>Brassicales</taxon>
        <taxon>Brassicaceae</taxon>
        <taxon>Brassiceae</taxon>
        <taxon>Eruca</taxon>
    </lineage>
</organism>
<dbReference type="InterPro" id="IPR003657">
    <property type="entry name" value="WRKY_dom"/>
</dbReference>
<feature type="region of interest" description="Disordered" evidence="7">
    <location>
        <begin position="129"/>
        <end position="169"/>
    </location>
</feature>
<reference evidence="9 10" key="1">
    <citation type="submission" date="2022-03" db="EMBL/GenBank/DDBJ databases">
        <authorList>
            <person name="Macdonald S."/>
            <person name="Ahmed S."/>
            <person name="Newling K."/>
        </authorList>
    </citation>
    <scope>NUCLEOTIDE SEQUENCE [LARGE SCALE GENOMIC DNA]</scope>
</reference>
<dbReference type="InterPro" id="IPR044810">
    <property type="entry name" value="WRKY_plant"/>
</dbReference>
<dbReference type="Pfam" id="PF03106">
    <property type="entry name" value="WRKY"/>
    <property type="match status" value="1"/>
</dbReference>
<feature type="domain" description="WRKY" evidence="8">
    <location>
        <begin position="74"/>
        <end position="139"/>
    </location>
</feature>
<dbReference type="SMART" id="SM00774">
    <property type="entry name" value="WRKY"/>
    <property type="match status" value="1"/>
</dbReference>
<evidence type="ECO:0000259" key="8">
    <source>
        <dbReference type="PROSITE" id="PS50811"/>
    </source>
</evidence>
<comment type="caution">
    <text evidence="9">The sequence shown here is derived from an EMBL/GenBank/DDBJ whole genome shotgun (WGS) entry which is preliminary data.</text>
</comment>
<evidence type="ECO:0000256" key="3">
    <source>
        <dbReference type="ARBA" id="ARBA00023015"/>
    </source>
</evidence>
<dbReference type="SUPFAM" id="SSF118290">
    <property type="entry name" value="WRKY DNA-binding domain"/>
    <property type="match status" value="1"/>
</dbReference>
<dbReference type="Gene3D" id="2.20.25.80">
    <property type="entry name" value="WRKY domain"/>
    <property type="match status" value="1"/>
</dbReference>
<keyword evidence="6" id="KW-0539">Nucleus</keyword>
<dbReference type="FunFam" id="2.20.25.80:FF:000006">
    <property type="entry name" value="WRKY transcription factor"/>
    <property type="match status" value="1"/>
</dbReference>
<evidence type="ECO:0000256" key="5">
    <source>
        <dbReference type="ARBA" id="ARBA00023163"/>
    </source>
</evidence>
<evidence type="ECO:0000256" key="7">
    <source>
        <dbReference type="SAM" id="MobiDB-lite"/>
    </source>
</evidence>
<gene>
    <name evidence="9" type="ORF">ERUC_LOCUS19110</name>
</gene>
<dbReference type="Proteomes" id="UP001642260">
    <property type="component" value="Unassembled WGS sequence"/>
</dbReference>
<keyword evidence="10" id="KW-1185">Reference proteome</keyword>
<name>A0ABC8K751_ERUVS</name>
<dbReference type="InterPro" id="IPR036576">
    <property type="entry name" value="WRKY_dom_sf"/>
</dbReference>
<evidence type="ECO:0000256" key="6">
    <source>
        <dbReference type="ARBA" id="ARBA00023242"/>
    </source>
</evidence>
<feature type="compositionally biased region" description="Polar residues" evidence="7">
    <location>
        <begin position="137"/>
        <end position="169"/>
    </location>
</feature>
<keyword evidence="3" id="KW-0805">Transcription regulation</keyword>
<dbReference type="PANTHER" id="PTHR31221:SF240">
    <property type="entry name" value="WRKY DOMAIN-CONTAINING PROTEIN"/>
    <property type="match status" value="1"/>
</dbReference>